<evidence type="ECO:0000256" key="5">
    <source>
        <dbReference type="SAM" id="Phobius"/>
    </source>
</evidence>
<dbReference type="PIRSF" id="PIRSF002741">
    <property type="entry name" value="MppA"/>
    <property type="match status" value="1"/>
</dbReference>
<keyword evidence="5" id="KW-0812">Transmembrane</keyword>
<evidence type="ECO:0000256" key="4">
    <source>
        <dbReference type="ARBA" id="ARBA00022729"/>
    </source>
</evidence>
<dbReference type="GO" id="GO:0030288">
    <property type="term" value="C:outer membrane-bounded periplasmic space"/>
    <property type="evidence" value="ECO:0007669"/>
    <property type="project" value="UniProtKB-ARBA"/>
</dbReference>
<evidence type="ECO:0000313" key="7">
    <source>
        <dbReference type="EMBL" id="SMF97050.1"/>
    </source>
</evidence>
<dbReference type="InterPro" id="IPR030678">
    <property type="entry name" value="Peptide/Ni-bd"/>
</dbReference>
<dbReference type="InterPro" id="IPR039424">
    <property type="entry name" value="SBP_5"/>
</dbReference>
<dbReference type="InterPro" id="IPR000914">
    <property type="entry name" value="SBP_5_dom"/>
</dbReference>
<keyword evidence="5" id="KW-1133">Transmembrane helix</keyword>
<comment type="similarity">
    <text evidence="2">Belongs to the bacterial solute-binding protein 5 family.</text>
</comment>
<dbReference type="PANTHER" id="PTHR30290:SF10">
    <property type="entry name" value="PERIPLASMIC OLIGOPEPTIDE-BINDING PROTEIN-RELATED"/>
    <property type="match status" value="1"/>
</dbReference>
<evidence type="ECO:0000256" key="3">
    <source>
        <dbReference type="ARBA" id="ARBA00022448"/>
    </source>
</evidence>
<feature type="domain" description="Solute-binding protein family 5" evidence="6">
    <location>
        <begin position="165"/>
        <end position="584"/>
    </location>
</feature>
<evidence type="ECO:0000313" key="8">
    <source>
        <dbReference type="Proteomes" id="UP000192923"/>
    </source>
</evidence>
<dbReference type="CDD" id="cd08505">
    <property type="entry name" value="PBP2_NikA_DppA_OppA_like_18"/>
    <property type="match status" value="1"/>
</dbReference>
<dbReference type="RefSeq" id="WP_085215875.1">
    <property type="nucleotide sequence ID" value="NZ_FXAM01000001.1"/>
</dbReference>
<dbReference type="GO" id="GO:0015833">
    <property type="term" value="P:peptide transport"/>
    <property type="evidence" value="ECO:0007669"/>
    <property type="project" value="TreeGrafter"/>
</dbReference>
<dbReference type="OrthoDB" id="9801912at2"/>
<keyword evidence="5" id="KW-0472">Membrane</keyword>
<dbReference type="Pfam" id="PF00496">
    <property type="entry name" value="SBP_bac_5"/>
    <property type="match status" value="1"/>
</dbReference>
<keyword evidence="3" id="KW-0813">Transport</keyword>
<sequence length="725" mass="81977">MPNARASWLALSCLLAACGHPPNNPYPAEDHGRNILYTSFEERPKHLDPARAYSSNEYEIIAQVYEPPLQYAYLKRPYQLEPLAAAELPAVGYFDQAGNPLPDTAPDDQIAYSVYDLRLRPDLAFQPHPAFARDPAGAPRYHALTPAQLGDIHTLADFPETASRPVTAEDFAYQIKRLVHPEVHSPIAELMQGYIVGLKDLGERLAAARAAQPDKSAWLDLRKFPLEGVEVMDAHRLKIRLQGKYPQFRFWLAMPFFAPLPWEADAFYAQPGLAEKNISLDWYPVGSGAFMLAENNPNRRMVLTKNPHHHPEFYPAAGEPDDVAAGYLQDAGKPLPFIDRVVFVLEKETIPYWNKFLQGYYDASGLASDNFDQAIQFSGQGSAELTPEMRDKGIRLRTAVEVSTMFFGFNMLDPVVGGLNEAQAKLRRAISIAIDQEEYIAIFRNGRGIPAQGALPPGLFGFVEGEAGINPYIYDWENGAARRKPIEAAKKLLSEAGYPNGVGTDGKPLALYLDVRAVGPDDKSMLDWYRKQFEKLGIQLIIRNTDYNQFQQKMSNGNAQMFIWGWNADYPDPENFLFLFYGRNAKVGNGGENAANYQNHGFDKLFERMRNLDDGPERYALIQEMQEILRRDSPWVFGFHPKTYALSHGWVAARKPNMIANNGMKYLRIDAAQRENKRAEWNRPLYWPLALVPVGLVLAVWPAYRVYRRRMRAVVACDFPPENQE</sequence>
<dbReference type="GO" id="GO:0043190">
    <property type="term" value="C:ATP-binding cassette (ABC) transporter complex"/>
    <property type="evidence" value="ECO:0007669"/>
    <property type="project" value="InterPro"/>
</dbReference>
<dbReference type="Proteomes" id="UP000192923">
    <property type="component" value="Unassembled WGS sequence"/>
</dbReference>
<dbReference type="EMBL" id="FXAM01000001">
    <property type="protein sequence ID" value="SMF97050.1"/>
    <property type="molecule type" value="Genomic_DNA"/>
</dbReference>
<feature type="transmembrane region" description="Helical" evidence="5">
    <location>
        <begin position="685"/>
        <end position="704"/>
    </location>
</feature>
<keyword evidence="8" id="KW-1185">Reference proteome</keyword>
<dbReference type="Gene3D" id="3.10.105.10">
    <property type="entry name" value="Dipeptide-binding Protein, Domain 3"/>
    <property type="match status" value="1"/>
</dbReference>
<gene>
    <name evidence="7" type="ORF">SAMN02949497_4466</name>
</gene>
<name>A0A1Y6D3P8_9GAMM</name>
<evidence type="ECO:0000256" key="2">
    <source>
        <dbReference type="ARBA" id="ARBA00005695"/>
    </source>
</evidence>
<accession>A0A1Y6D3P8</accession>
<keyword evidence="4" id="KW-0732">Signal</keyword>
<dbReference type="Gene3D" id="3.40.190.10">
    <property type="entry name" value="Periplasmic binding protein-like II"/>
    <property type="match status" value="1"/>
</dbReference>
<protein>
    <submittedName>
        <fullName evidence="7">ABC-type oligopeptide transport system, substrate-binding protein</fullName>
    </submittedName>
</protein>
<dbReference type="GO" id="GO:1904680">
    <property type="term" value="F:peptide transmembrane transporter activity"/>
    <property type="evidence" value="ECO:0007669"/>
    <property type="project" value="TreeGrafter"/>
</dbReference>
<reference evidence="7 8" key="1">
    <citation type="submission" date="2016-12" db="EMBL/GenBank/DDBJ databases">
        <authorList>
            <person name="Song W.-J."/>
            <person name="Kurnit D.M."/>
        </authorList>
    </citation>
    <scope>NUCLEOTIDE SEQUENCE [LARGE SCALE GENOMIC DNA]</scope>
    <source>
        <strain evidence="7 8">175</strain>
    </source>
</reference>
<comment type="subcellular location">
    <subcellularLocation>
        <location evidence="1">Cell envelope</location>
    </subcellularLocation>
</comment>
<dbReference type="SUPFAM" id="SSF53850">
    <property type="entry name" value="Periplasmic binding protein-like II"/>
    <property type="match status" value="1"/>
</dbReference>
<dbReference type="PANTHER" id="PTHR30290">
    <property type="entry name" value="PERIPLASMIC BINDING COMPONENT OF ABC TRANSPORTER"/>
    <property type="match status" value="1"/>
</dbReference>
<dbReference type="PROSITE" id="PS51257">
    <property type="entry name" value="PROKAR_LIPOPROTEIN"/>
    <property type="match status" value="1"/>
</dbReference>
<organism evidence="7 8">
    <name type="scientific">Methylomagnum ishizawai</name>
    <dbReference type="NCBI Taxonomy" id="1760988"/>
    <lineage>
        <taxon>Bacteria</taxon>
        <taxon>Pseudomonadati</taxon>
        <taxon>Pseudomonadota</taxon>
        <taxon>Gammaproteobacteria</taxon>
        <taxon>Methylococcales</taxon>
        <taxon>Methylococcaceae</taxon>
        <taxon>Methylomagnum</taxon>
    </lineage>
</organism>
<proteinExistence type="inferred from homology"/>
<dbReference type="AlphaFoldDB" id="A0A1Y6D3P8"/>
<evidence type="ECO:0000259" key="6">
    <source>
        <dbReference type="Pfam" id="PF00496"/>
    </source>
</evidence>
<dbReference type="STRING" id="1760988.SAMN02949497_4466"/>
<evidence type="ECO:0000256" key="1">
    <source>
        <dbReference type="ARBA" id="ARBA00004196"/>
    </source>
</evidence>